<name>A0ABZ2IJU4_9BACT</name>
<evidence type="ECO:0000259" key="1">
    <source>
        <dbReference type="PROSITE" id="PS51186"/>
    </source>
</evidence>
<dbReference type="InterPro" id="IPR000182">
    <property type="entry name" value="GNAT_dom"/>
</dbReference>
<dbReference type="CDD" id="cd04301">
    <property type="entry name" value="NAT_SF"/>
    <property type="match status" value="1"/>
</dbReference>
<dbReference type="PANTHER" id="PTHR37817:SF1">
    <property type="entry name" value="N-ACETYLTRANSFERASE EIS"/>
    <property type="match status" value="1"/>
</dbReference>
<evidence type="ECO:0000313" key="2">
    <source>
        <dbReference type="EMBL" id="WWV66320.1"/>
    </source>
</evidence>
<dbReference type="InterPro" id="IPR051554">
    <property type="entry name" value="Acetyltransferase_Eis"/>
</dbReference>
<dbReference type="Proteomes" id="UP001320603">
    <property type="component" value="Chromosome"/>
</dbReference>
<dbReference type="EC" id="2.3.1.-" evidence="2"/>
<accession>A0ABZ2IJU4</accession>
<proteinExistence type="predicted"/>
<dbReference type="Gene3D" id="3.40.630.30">
    <property type="match status" value="1"/>
</dbReference>
<dbReference type="EMBL" id="CP146284">
    <property type="protein sequence ID" value="WWV66320.1"/>
    <property type="molecule type" value="Genomic_DNA"/>
</dbReference>
<keyword evidence="2" id="KW-0808">Transferase</keyword>
<reference evidence="2 3" key="1">
    <citation type="submission" date="2024-02" db="EMBL/GenBank/DDBJ databases">
        <title>Whole genome sequencing of Parabacteroides sp. AD58.</title>
        <authorList>
            <person name="Chaplin A.V."/>
            <person name="Pikina A.P."/>
            <person name="Sokolova S.R."/>
            <person name="Korostin D.O."/>
            <person name="Efimov B.A."/>
        </authorList>
    </citation>
    <scope>NUCLEOTIDE SEQUENCE [LARGE SCALE GENOMIC DNA]</scope>
    <source>
        <strain evidence="2 3">AD58</strain>
    </source>
</reference>
<feature type="domain" description="N-acetyltransferase" evidence="1">
    <location>
        <begin position="1"/>
        <end position="150"/>
    </location>
</feature>
<dbReference type="PROSITE" id="PS51186">
    <property type="entry name" value="GNAT"/>
    <property type="match status" value="1"/>
</dbReference>
<dbReference type="RefSeq" id="WP_251968050.1">
    <property type="nucleotide sequence ID" value="NZ_CP146284.1"/>
</dbReference>
<dbReference type="GO" id="GO:0016746">
    <property type="term" value="F:acyltransferase activity"/>
    <property type="evidence" value="ECO:0007669"/>
    <property type="project" value="UniProtKB-KW"/>
</dbReference>
<evidence type="ECO:0000313" key="3">
    <source>
        <dbReference type="Proteomes" id="UP001320603"/>
    </source>
</evidence>
<keyword evidence="2" id="KW-0012">Acyltransferase</keyword>
<dbReference type="PANTHER" id="PTHR37817">
    <property type="entry name" value="N-ACETYLTRANSFERASE EIS"/>
    <property type="match status" value="1"/>
</dbReference>
<dbReference type="InterPro" id="IPR016181">
    <property type="entry name" value="Acyl_CoA_acyltransferase"/>
</dbReference>
<sequence>MNRKEQIIQLWRCCFEDSEDFIRRFFSQVYREENALTLEHDGQIVCAMQLLPYTISYYGQTIPATYIYGVCTHPDYRRRGYMHQLLETAFVRLKEQGSGLAFLIPAHDWLFDCYRKSGFTEAFGCTCRTLSLPEVPLSPVAGVEEVKETDIPACWDYLTRKWKEMPVAVLHSWPDFQFVFRDVEAGGGKSFLYRKAGKVEGVLMAVPVEEKLFLPELQADTEQVGDVLITAAASAFQRKEVNYRLPGKTARYGMARVISPELLFPYWNEKQAGHSLPADTWKSWSAEEQTVRLLDGTESSGYMSLMMD</sequence>
<dbReference type="SUPFAM" id="SSF55729">
    <property type="entry name" value="Acyl-CoA N-acyltransferases (Nat)"/>
    <property type="match status" value="1"/>
</dbReference>
<organism evidence="2 3">
    <name type="scientific">Parabacteroides absconsus</name>
    <dbReference type="NCBI Taxonomy" id="2951805"/>
    <lineage>
        <taxon>Bacteria</taxon>
        <taxon>Pseudomonadati</taxon>
        <taxon>Bacteroidota</taxon>
        <taxon>Bacteroidia</taxon>
        <taxon>Bacteroidales</taxon>
        <taxon>Tannerellaceae</taxon>
        <taxon>Parabacteroides</taxon>
    </lineage>
</organism>
<gene>
    <name evidence="2" type="ORF">NEE14_015325</name>
</gene>
<protein>
    <submittedName>
        <fullName evidence="2">GNAT family N-acetyltransferase</fullName>
        <ecNumber evidence="2">2.3.1.-</ecNumber>
    </submittedName>
</protein>
<keyword evidence="3" id="KW-1185">Reference proteome</keyword>
<dbReference type="Pfam" id="PF13527">
    <property type="entry name" value="Acetyltransf_9"/>
    <property type="match status" value="1"/>
</dbReference>